<dbReference type="AlphaFoldDB" id="A0A1W1WRE6"/>
<evidence type="ECO:0000313" key="2">
    <source>
        <dbReference type="Proteomes" id="UP000192602"/>
    </source>
</evidence>
<dbReference type="RefSeq" id="WP_084275146.1">
    <property type="nucleotide sequence ID" value="NZ_AP026671.1"/>
</dbReference>
<evidence type="ECO:0000313" key="1">
    <source>
        <dbReference type="EMBL" id="SMC08888.1"/>
    </source>
</evidence>
<dbReference type="STRING" id="1069081.SAMN05660197_0670"/>
<name>A0A1W1WRE6_9BACT</name>
<reference evidence="2" key="1">
    <citation type="submission" date="2017-04" db="EMBL/GenBank/DDBJ databases">
        <authorList>
            <person name="Varghese N."/>
            <person name="Submissions S."/>
        </authorList>
    </citation>
    <scope>NUCLEOTIDE SEQUENCE [LARGE SCALE GENOMIC DNA]</scope>
    <source>
        <strain evidence="2">DSM 16512</strain>
    </source>
</reference>
<dbReference type="InterPro" id="IPR018727">
    <property type="entry name" value="DUF2267"/>
</dbReference>
<sequence>MRFEKDVQKAREFLKELAQTLGIEDSERAERILRAVLRVIRRRIAPQEYLDFIAQLPICIKAEAINGWKMSEFPDKSIKRVEDFVAAVKEEDNRAAQHDFGDMDEATELVRKTFAFLKRHISEGEMKDLIADLPEHLKTFVEEA</sequence>
<organism evidence="1 2">
    <name type="scientific">Nitratiruptor tergarcus DSM 16512</name>
    <dbReference type="NCBI Taxonomy" id="1069081"/>
    <lineage>
        <taxon>Bacteria</taxon>
        <taxon>Pseudomonadati</taxon>
        <taxon>Campylobacterota</taxon>
        <taxon>Epsilonproteobacteria</taxon>
        <taxon>Nautiliales</taxon>
        <taxon>Nitratiruptoraceae</taxon>
        <taxon>Nitratiruptor</taxon>
    </lineage>
</organism>
<dbReference type="InterPro" id="IPR038282">
    <property type="entry name" value="DUF2267_sf"/>
</dbReference>
<protein>
    <submittedName>
        <fullName evidence="1">Uncharacterized conserved protein, DUF2267 family</fullName>
    </submittedName>
</protein>
<proteinExistence type="predicted"/>
<dbReference type="EMBL" id="FWWZ01000001">
    <property type="protein sequence ID" value="SMC08888.1"/>
    <property type="molecule type" value="Genomic_DNA"/>
</dbReference>
<dbReference type="Gene3D" id="1.10.490.110">
    <property type="entry name" value="Uncharacterized conserved protein DUF2267"/>
    <property type="match status" value="1"/>
</dbReference>
<keyword evidence="2" id="KW-1185">Reference proteome</keyword>
<dbReference type="Proteomes" id="UP000192602">
    <property type="component" value="Unassembled WGS sequence"/>
</dbReference>
<dbReference type="Pfam" id="PF10025">
    <property type="entry name" value="DUF2267"/>
    <property type="match status" value="1"/>
</dbReference>
<accession>A0A1W1WRE6</accession>
<gene>
    <name evidence="1" type="ORF">SAMN05660197_0670</name>
</gene>
<dbReference type="OrthoDB" id="20942at2"/>